<evidence type="ECO:0000313" key="1">
    <source>
        <dbReference type="EMBL" id="CAG5081322.1"/>
    </source>
</evidence>
<accession>A0A916NBN4</accession>
<sequence>MDVQTKNKVYAIVSKIDPGNISKYNKMRK</sequence>
<gene>
    <name evidence="1" type="ORF">CRYO30217_01594</name>
</gene>
<evidence type="ECO:0000313" key="2">
    <source>
        <dbReference type="Proteomes" id="UP000683507"/>
    </source>
</evidence>
<reference evidence="1" key="1">
    <citation type="submission" date="2021-04" db="EMBL/GenBank/DDBJ databases">
        <authorList>
            <person name="Rodrigo-Torres L."/>
            <person name="Arahal R. D."/>
            <person name="Lucena T."/>
        </authorList>
    </citation>
    <scope>NUCLEOTIDE SEQUENCE</scope>
    <source>
        <strain evidence="1">AS29M-1</strain>
    </source>
</reference>
<dbReference type="EMBL" id="OU015584">
    <property type="protein sequence ID" value="CAG5081322.1"/>
    <property type="molecule type" value="Genomic_DNA"/>
</dbReference>
<organism evidence="1 2">
    <name type="scientific">Parvicella tangerina</name>
    <dbReference type="NCBI Taxonomy" id="2829795"/>
    <lineage>
        <taxon>Bacteria</taxon>
        <taxon>Pseudomonadati</taxon>
        <taxon>Bacteroidota</taxon>
        <taxon>Flavobacteriia</taxon>
        <taxon>Flavobacteriales</taxon>
        <taxon>Parvicellaceae</taxon>
        <taxon>Parvicella</taxon>
    </lineage>
</organism>
<proteinExistence type="predicted"/>
<keyword evidence="2" id="KW-1185">Reference proteome</keyword>
<dbReference type="AlphaFoldDB" id="A0A916NBN4"/>
<dbReference type="Proteomes" id="UP000683507">
    <property type="component" value="Chromosome"/>
</dbReference>
<protein>
    <submittedName>
        <fullName evidence="1">Uncharacterized protein</fullName>
    </submittedName>
</protein>
<name>A0A916NBN4_9FLAO</name>
<dbReference type="KEGG" id="ptan:CRYO30217_01594"/>